<organism evidence="19 20">
    <name type="scientific">Kocuria palustris PEL</name>
    <dbReference type="NCBI Taxonomy" id="1236550"/>
    <lineage>
        <taxon>Bacteria</taxon>
        <taxon>Bacillati</taxon>
        <taxon>Actinomycetota</taxon>
        <taxon>Actinomycetes</taxon>
        <taxon>Micrococcales</taxon>
        <taxon>Micrococcaceae</taxon>
        <taxon>Kocuria</taxon>
    </lineage>
</organism>
<comment type="similarity">
    <text evidence="3 14">Belongs to the glycosyl hydrolase 13 family.</text>
</comment>
<proteinExistence type="inferred from homology"/>
<name>M2YGR5_9MICC</name>
<feature type="active site" description="Nucleophile" evidence="15">
    <location>
        <position position="295"/>
    </location>
</feature>
<evidence type="ECO:0000313" key="19">
    <source>
        <dbReference type="EMBL" id="EME37710.1"/>
    </source>
</evidence>
<dbReference type="GO" id="GO:0005992">
    <property type="term" value="P:trehalose biosynthetic process"/>
    <property type="evidence" value="ECO:0007669"/>
    <property type="project" value="UniProtKB-UniRule"/>
</dbReference>
<comment type="catalytic activity">
    <reaction evidence="12 14">
        <text>hydrolysis of (1-&gt;4)-alpha-D-glucosidic linkage in 4-alpha-D-[(1-&gt;4)-alpha-D-glucanosyl]n trehalose to yield trehalose and (1-&gt;4)-alpha-D-glucan.</text>
        <dbReference type="EC" id="3.2.1.141"/>
    </reaction>
</comment>
<evidence type="ECO:0000259" key="18">
    <source>
        <dbReference type="SMART" id="SM00642"/>
    </source>
</evidence>
<comment type="pathway">
    <text evidence="2 14">Glycan biosynthesis; trehalose biosynthesis.</text>
</comment>
<reference evidence="19 20" key="1">
    <citation type="journal article" date="2014" name="Genome Announc.">
        <title>Draft Genome Sequence of Kocuria palustris PEL.</title>
        <authorList>
            <person name="Sharma G."/>
            <person name="Khatri I."/>
            <person name="Subramanian S."/>
        </authorList>
    </citation>
    <scope>NUCLEOTIDE SEQUENCE [LARGE SCALE GENOMIC DNA]</scope>
    <source>
        <strain evidence="19 20">PEL</strain>
    </source>
</reference>
<comment type="subcellular location">
    <subcellularLocation>
        <location evidence="1 15">Cytoplasm</location>
    </subcellularLocation>
</comment>
<evidence type="ECO:0000313" key="20">
    <source>
        <dbReference type="Proteomes" id="UP000009877"/>
    </source>
</evidence>
<keyword evidence="8" id="KW-0119">Carbohydrate metabolism</keyword>
<evidence type="ECO:0000256" key="5">
    <source>
        <dbReference type="ARBA" id="ARBA00015938"/>
    </source>
</evidence>
<dbReference type="UniPathway" id="UPA00299"/>
<dbReference type="PANTHER" id="PTHR43651">
    <property type="entry name" value="1,4-ALPHA-GLUCAN-BRANCHING ENZYME"/>
    <property type="match status" value="1"/>
</dbReference>
<dbReference type="Pfam" id="PF11941">
    <property type="entry name" value="DUF3459"/>
    <property type="match status" value="1"/>
</dbReference>
<dbReference type="InterPro" id="IPR006047">
    <property type="entry name" value="GH13_cat_dom"/>
</dbReference>
<dbReference type="PANTHER" id="PTHR43651:SF11">
    <property type="entry name" value="MALTO-OLIGOSYLTREHALOSE TREHALOHYDROLASE"/>
    <property type="match status" value="1"/>
</dbReference>
<keyword evidence="7 14" id="KW-0378">Hydrolase</keyword>
<dbReference type="Proteomes" id="UP000009877">
    <property type="component" value="Unassembled WGS sequence"/>
</dbReference>
<dbReference type="InterPro" id="IPR013783">
    <property type="entry name" value="Ig-like_fold"/>
</dbReference>
<dbReference type="Pfam" id="PF00128">
    <property type="entry name" value="Alpha-amylase"/>
    <property type="match status" value="2"/>
</dbReference>
<dbReference type="STRING" id="71999.KPaMU14_09715"/>
<dbReference type="EMBL" id="ANHZ02000002">
    <property type="protein sequence ID" value="EME37710.1"/>
    <property type="molecule type" value="Genomic_DNA"/>
</dbReference>
<dbReference type="SUPFAM" id="SSF51445">
    <property type="entry name" value="(Trans)glycosidases"/>
    <property type="match status" value="1"/>
</dbReference>
<feature type="active site" description="Proton donor" evidence="15">
    <location>
        <position position="332"/>
    </location>
</feature>
<feature type="binding site" evidence="16">
    <location>
        <begin position="357"/>
        <end position="361"/>
    </location>
    <ligand>
        <name>substrate</name>
    </ligand>
</feature>
<dbReference type="Gene3D" id="1.10.10.760">
    <property type="entry name" value="E-set domains of sugar-utilizing enzymes"/>
    <property type="match status" value="1"/>
</dbReference>
<comment type="caution">
    <text evidence="19">The sequence shown here is derived from an EMBL/GenBank/DDBJ whole genome shotgun (WGS) entry which is preliminary data.</text>
</comment>
<evidence type="ECO:0000256" key="14">
    <source>
        <dbReference type="PIRNR" id="PIRNR006337"/>
    </source>
</evidence>
<evidence type="ECO:0000256" key="15">
    <source>
        <dbReference type="PIRSR" id="PIRSR006337-1"/>
    </source>
</evidence>
<protein>
    <recommendedName>
        <fullName evidence="5 13">Malto-oligosyltrehalose trehalohydrolase</fullName>
        <shortName evidence="14">MTHase</shortName>
        <ecNumber evidence="4 13">3.2.1.141</ecNumber>
    </recommendedName>
    <alternativeName>
        <fullName evidence="11 14">4-alpha-D-((1-&gt;4)-alpha-D-glucano)trehalose trehalohydrolase</fullName>
    </alternativeName>
    <alternativeName>
        <fullName evidence="10 14">Maltooligosyl trehalose trehalohydrolase</fullName>
    </alternativeName>
</protein>
<dbReference type="InterPro" id="IPR044901">
    <property type="entry name" value="Trehalose_TreZ_E-set_sf"/>
</dbReference>
<accession>M2YGR5</accession>
<evidence type="ECO:0000256" key="8">
    <source>
        <dbReference type="ARBA" id="ARBA00023277"/>
    </source>
</evidence>
<keyword evidence="6" id="KW-0963">Cytoplasm</keyword>
<feature type="binding site" evidence="16">
    <location>
        <begin position="293"/>
        <end position="298"/>
    </location>
    <ligand>
        <name>substrate</name>
    </ligand>
</feature>
<evidence type="ECO:0000256" key="2">
    <source>
        <dbReference type="ARBA" id="ARBA00005199"/>
    </source>
</evidence>
<evidence type="ECO:0000256" key="3">
    <source>
        <dbReference type="ARBA" id="ARBA00008061"/>
    </source>
</evidence>
<dbReference type="PIRSF" id="PIRSF006337">
    <property type="entry name" value="Trehalose_TreZ"/>
    <property type="match status" value="1"/>
</dbReference>
<evidence type="ECO:0000256" key="4">
    <source>
        <dbReference type="ARBA" id="ARBA00012268"/>
    </source>
</evidence>
<evidence type="ECO:0000256" key="17">
    <source>
        <dbReference type="PIRSR" id="PIRSR006337-3"/>
    </source>
</evidence>
<dbReference type="Gene3D" id="3.20.20.80">
    <property type="entry name" value="Glycosidases"/>
    <property type="match status" value="1"/>
</dbReference>
<evidence type="ECO:0000256" key="7">
    <source>
        <dbReference type="ARBA" id="ARBA00022801"/>
    </source>
</evidence>
<gene>
    <name evidence="19" type="ORF">C884_01084</name>
</gene>
<dbReference type="InterPro" id="IPR012768">
    <property type="entry name" value="Trehalose_TreZ"/>
</dbReference>
<dbReference type="Gene3D" id="2.60.40.10">
    <property type="entry name" value="Immunoglobulins"/>
    <property type="match status" value="1"/>
</dbReference>
<dbReference type="InterPro" id="IPR017853">
    <property type="entry name" value="GH"/>
</dbReference>
<dbReference type="EC" id="3.2.1.141" evidence="4 13"/>
<keyword evidence="9 14" id="KW-0326">Glycosidase</keyword>
<keyword evidence="20" id="KW-1185">Reference proteome</keyword>
<dbReference type="SMART" id="SM00642">
    <property type="entry name" value="Aamy"/>
    <property type="match status" value="1"/>
</dbReference>
<evidence type="ECO:0000256" key="1">
    <source>
        <dbReference type="ARBA" id="ARBA00004496"/>
    </source>
</evidence>
<evidence type="ECO:0000256" key="16">
    <source>
        <dbReference type="PIRSR" id="PIRSR006337-2"/>
    </source>
</evidence>
<dbReference type="AlphaFoldDB" id="M2YGR5"/>
<evidence type="ECO:0000256" key="12">
    <source>
        <dbReference type="ARBA" id="ARBA00034013"/>
    </source>
</evidence>
<evidence type="ECO:0000256" key="11">
    <source>
        <dbReference type="ARBA" id="ARBA00033284"/>
    </source>
</evidence>
<dbReference type="GO" id="GO:0033942">
    <property type="term" value="F:4-alpha-D-(1-&gt;4)-alpha-D-glucanotrehalose trehalohydrolase activity"/>
    <property type="evidence" value="ECO:0007669"/>
    <property type="project" value="UniProtKB-EC"/>
</dbReference>
<evidence type="ECO:0000256" key="6">
    <source>
        <dbReference type="ARBA" id="ARBA00022490"/>
    </source>
</evidence>
<dbReference type="RefSeq" id="WP_006213467.1">
    <property type="nucleotide sequence ID" value="NZ_ANHZ02000002.1"/>
</dbReference>
<feature type="site" description="Transition state stabilizer" evidence="17">
    <location>
        <position position="428"/>
    </location>
</feature>
<dbReference type="NCBIfam" id="TIGR02402">
    <property type="entry name" value="trehalose_TreZ"/>
    <property type="match status" value="1"/>
</dbReference>
<evidence type="ECO:0000256" key="13">
    <source>
        <dbReference type="NCBIfam" id="TIGR02402"/>
    </source>
</evidence>
<feature type="domain" description="Glycosyl hydrolase family 13 catalytic" evidence="18">
    <location>
        <begin position="131"/>
        <end position="495"/>
    </location>
</feature>
<dbReference type="GO" id="GO:0005737">
    <property type="term" value="C:cytoplasm"/>
    <property type="evidence" value="ECO:0007669"/>
    <property type="project" value="UniProtKB-SubCell"/>
</dbReference>
<evidence type="ECO:0000256" key="9">
    <source>
        <dbReference type="ARBA" id="ARBA00023295"/>
    </source>
</evidence>
<dbReference type="CDD" id="cd11325">
    <property type="entry name" value="AmyAc_GTHase"/>
    <property type="match status" value="1"/>
</dbReference>
<feature type="binding site" evidence="16">
    <location>
        <begin position="427"/>
        <end position="432"/>
    </location>
    <ligand>
        <name>substrate</name>
    </ligand>
</feature>
<dbReference type="InterPro" id="IPR022567">
    <property type="entry name" value="DUF3459"/>
</dbReference>
<evidence type="ECO:0000256" key="10">
    <source>
        <dbReference type="ARBA" id="ARBA00032057"/>
    </source>
</evidence>
<sequence>MSYSAGNGRAPLDRFDVFAPHAAGVVVRIDGQDHEMIKALDLPGHSPRGLEPAPEYASGEHSPMGWWTLPDEAAESVPSTTVRYGYILSKVLDPGTPEERTIESAVLPDPRSMRQPQGVHELSCTYDPADFEWTDHDWGGADLEDTVLYEMHIGTFTPEGTFEAAIEHLDALAELGIDAVEVLPVNGFNGSRNWGYDGVAWYTTQEEYGGPIGLQRFVDACHERNLAVVLDVVYNHLGPSGNYLPEFFEVFTAGASSWGEQINLDDFGSDGVRDHILDNVRMWQEDFHIDGFRIDAVHALKDSRARHILQQISDRVAETSQRTRRRAFTIAESDLNDVRMVEDTQRNGLGMDGQWLDDWHHGAHWALSGESQGYYEDFASLGALAKSMTGAFFHDGSFSSFRGRSHGGPVDPQRQKPWQFVTYTQNHDQVGNRATGDRFPQTLSTDRLILAAALLLTQPYTPMIFQGEEWAASTPWPFFTAHPEPELADAVRSGRKAEFARMGWDEDSVPDPQAQETFDSAILKWDEREQGDHAKVLAAYRELIDLRRRTPELRGGFETIRTEFDEDGRWLVLHRGPVSAAFNFGDDAVDVPLGGAASSVLWSHGAEEPAGESIRLQGSGAAVLRA</sequence>